<feature type="binding site" evidence="12">
    <location>
        <begin position="11"/>
        <end position="18"/>
    </location>
    <ligand>
        <name>ATP</name>
        <dbReference type="ChEBI" id="CHEBI:30616"/>
    </ligand>
</feature>
<dbReference type="PANTHER" id="PTHR10344">
    <property type="entry name" value="THYMIDYLATE KINASE"/>
    <property type="match status" value="1"/>
</dbReference>
<evidence type="ECO:0000256" key="9">
    <source>
        <dbReference type="ARBA" id="ARBA00029962"/>
    </source>
</evidence>
<evidence type="ECO:0000256" key="5">
    <source>
        <dbReference type="ARBA" id="ARBA00022727"/>
    </source>
</evidence>
<dbReference type="SUPFAM" id="SSF52540">
    <property type="entry name" value="P-loop containing nucleoside triphosphate hydrolases"/>
    <property type="match status" value="1"/>
</dbReference>
<dbReference type="GO" id="GO:0005524">
    <property type="term" value="F:ATP binding"/>
    <property type="evidence" value="ECO:0007669"/>
    <property type="project" value="UniProtKB-UniRule"/>
</dbReference>
<keyword evidence="5 12" id="KW-0545">Nucleotide biosynthesis</keyword>
<name>A0AAU6PVA4_9GAMM</name>
<dbReference type="GO" id="GO:0006227">
    <property type="term" value="P:dUDP biosynthetic process"/>
    <property type="evidence" value="ECO:0007669"/>
    <property type="project" value="TreeGrafter"/>
</dbReference>
<dbReference type="InterPro" id="IPR018095">
    <property type="entry name" value="Thymidylate_kin_CS"/>
</dbReference>
<keyword evidence="6 12" id="KW-0547">Nucleotide-binding</keyword>
<evidence type="ECO:0000256" key="12">
    <source>
        <dbReference type="HAMAP-Rule" id="MF_00165"/>
    </source>
</evidence>
<dbReference type="InterPro" id="IPR039430">
    <property type="entry name" value="Thymidylate_kin-like_dom"/>
</dbReference>
<keyword evidence="7 12" id="KW-0418">Kinase</keyword>
<dbReference type="KEGG" id="prae:MN210_00840"/>
<protein>
    <recommendedName>
        <fullName evidence="3 12">Thymidylate kinase</fullName>
        <ecNumber evidence="2 12">2.7.4.9</ecNumber>
    </recommendedName>
    <alternativeName>
        <fullName evidence="9 12">dTMP kinase</fullName>
    </alternativeName>
</protein>
<dbReference type="GO" id="GO:0006235">
    <property type="term" value="P:dTTP biosynthetic process"/>
    <property type="evidence" value="ECO:0007669"/>
    <property type="project" value="UniProtKB-UniRule"/>
</dbReference>
<dbReference type="EC" id="2.7.4.9" evidence="2 12"/>
<dbReference type="InterPro" id="IPR027417">
    <property type="entry name" value="P-loop_NTPase"/>
</dbReference>
<feature type="domain" description="Thymidylate kinase-like" evidence="13">
    <location>
        <begin position="9"/>
        <end position="200"/>
    </location>
</feature>
<dbReference type="GO" id="GO:0005829">
    <property type="term" value="C:cytosol"/>
    <property type="evidence" value="ECO:0007669"/>
    <property type="project" value="TreeGrafter"/>
</dbReference>
<evidence type="ECO:0000256" key="4">
    <source>
        <dbReference type="ARBA" id="ARBA00022679"/>
    </source>
</evidence>
<proteinExistence type="inferred from homology"/>
<comment type="similarity">
    <text evidence="1 12">Belongs to the thymidylate kinase family.</text>
</comment>
<evidence type="ECO:0000256" key="6">
    <source>
        <dbReference type="ARBA" id="ARBA00022741"/>
    </source>
</evidence>
<dbReference type="GO" id="GO:0004798">
    <property type="term" value="F:dTMP kinase activity"/>
    <property type="evidence" value="ECO:0007669"/>
    <property type="project" value="UniProtKB-UniRule"/>
</dbReference>
<keyword evidence="4 12" id="KW-0808">Transferase</keyword>
<dbReference type="EMBL" id="CP093310">
    <property type="protein sequence ID" value="WXX24335.1"/>
    <property type="molecule type" value="Genomic_DNA"/>
</dbReference>
<dbReference type="FunFam" id="3.40.50.300:FF:000225">
    <property type="entry name" value="Thymidylate kinase"/>
    <property type="match status" value="1"/>
</dbReference>
<dbReference type="InterPro" id="IPR018094">
    <property type="entry name" value="Thymidylate_kinase"/>
</dbReference>
<dbReference type="HAMAP" id="MF_00165">
    <property type="entry name" value="Thymidylate_kinase"/>
    <property type="match status" value="1"/>
</dbReference>
<evidence type="ECO:0000256" key="8">
    <source>
        <dbReference type="ARBA" id="ARBA00022840"/>
    </source>
</evidence>
<comment type="function">
    <text evidence="11 12">Phosphorylation of dTMP to form dTDP in both de novo and salvage pathways of dTTP synthesis.</text>
</comment>
<evidence type="ECO:0000256" key="1">
    <source>
        <dbReference type="ARBA" id="ARBA00009776"/>
    </source>
</evidence>
<dbReference type="PROSITE" id="PS01331">
    <property type="entry name" value="THYMIDYLATE_KINASE"/>
    <property type="match status" value="1"/>
</dbReference>
<dbReference type="PANTHER" id="PTHR10344:SF4">
    <property type="entry name" value="UMP-CMP KINASE 2, MITOCHONDRIAL"/>
    <property type="match status" value="1"/>
</dbReference>
<comment type="catalytic activity">
    <reaction evidence="10 12">
        <text>dTMP + ATP = dTDP + ADP</text>
        <dbReference type="Rhea" id="RHEA:13517"/>
        <dbReference type="ChEBI" id="CHEBI:30616"/>
        <dbReference type="ChEBI" id="CHEBI:58369"/>
        <dbReference type="ChEBI" id="CHEBI:63528"/>
        <dbReference type="ChEBI" id="CHEBI:456216"/>
        <dbReference type="EC" id="2.7.4.9"/>
    </reaction>
</comment>
<gene>
    <name evidence="12 14" type="primary">tmk</name>
    <name evidence="14" type="ORF">MN210_00840</name>
</gene>
<dbReference type="CDD" id="cd01672">
    <property type="entry name" value="TMPK"/>
    <property type="match status" value="1"/>
</dbReference>
<dbReference type="NCBIfam" id="TIGR00041">
    <property type="entry name" value="DTMP_kinase"/>
    <property type="match status" value="1"/>
</dbReference>
<dbReference type="Pfam" id="PF02223">
    <property type="entry name" value="Thymidylate_kin"/>
    <property type="match status" value="1"/>
</dbReference>
<evidence type="ECO:0000313" key="15">
    <source>
        <dbReference type="Proteomes" id="UP000829560"/>
    </source>
</evidence>
<dbReference type="GO" id="GO:0006233">
    <property type="term" value="P:dTDP biosynthetic process"/>
    <property type="evidence" value="ECO:0007669"/>
    <property type="project" value="InterPro"/>
</dbReference>
<sequence>MSLGKFVSFEGTEGVGKTTAINGLCERLQAQGIEYVRTREPGGSPFAEKLRELLLDTRTQINDDTELLLMFAARSDHLAQVIMPALSAGKWVICDRFIDSTVAYQGYGRGFGNADMLHKIEALIAGFVPRLPDITLWLDLPVAEGMQRAGKRSVADRFEQQQLDFFDRVYQGFEAQQQAQPQRIQRIDAQGEVEQVADRIWQAVSQQL</sequence>
<keyword evidence="15" id="KW-1185">Reference proteome</keyword>
<organism evidence="14 15">
    <name type="scientific">Psychrobacter raelei</name>
    <dbReference type="NCBI Taxonomy" id="2565531"/>
    <lineage>
        <taxon>Bacteria</taxon>
        <taxon>Pseudomonadati</taxon>
        <taxon>Pseudomonadota</taxon>
        <taxon>Gammaproteobacteria</taxon>
        <taxon>Moraxellales</taxon>
        <taxon>Moraxellaceae</taxon>
        <taxon>Psychrobacter</taxon>
    </lineage>
</organism>
<evidence type="ECO:0000313" key="14">
    <source>
        <dbReference type="EMBL" id="WXX24335.1"/>
    </source>
</evidence>
<dbReference type="Proteomes" id="UP000829560">
    <property type="component" value="Chromosome"/>
</dbReference>
<dbReference type="RefSeq" id="WP_201544529.1">
    <property type="nucleotide sequence ID" value="NZ_CP093310.2"/>
</dbReference>
<evidence type="ECO:0000256" key="11">
    <source>
        <dbReference type="ARBA" id="ARBA00057735"/>
    </source>
</evidence>
<dbReference type="Gene3D" id="3.40.50.300">
    <property type="entry name" value="P-loop containing nucleotide triphosphate hydrolases"/>
    <property type="match status" value="1"/>
</dbReference>
<evidence type="ECO:0000256" key="3">
    <source>
        <dbReference type="ARBA" id="ARBA00017144"/>
    </source>
</evidence>
<evidence type="ECO:0000256" key="2">
    <source>
        <dbReference type="ARBA" id="ARBA00012980"/>
    </source>
</evidence>
<dbReference type="AlphaFoldDB" id="A0AAU6PVA4"/>
<keyword evidence="8 12" id="KW-0067">ATP-binding</keyword>
<evidence type="ECO:0000259" key="13">
    <source>
        <dbReference type="Pfam" id="PF02223"/>
    </source>
</evidence>
<accession>A0AAU6PVA4</accession>
<evidence type="ECO:0000256" key="10">
    <source>
        <dbReference type="ARBA" id="ARBA00048743"/>
    </source>
</evidence>
<reference evidence="14" key="1">
    <citation type="submission" date="2024-03" db="EMBL/GenBank/DDBJ databases">
        <title>Psychrobacter raelis sp. nov. isolated from a dog with peritonitis.</title>
        <authorList>
            <person name="Schiavone A."/>
            <person name="Manzulli V."/>
            <person name="Camarda A."/>
            <person name="Cafiero M.A."/>
            <person name="Vasco I."/>
            <person name="Marino L."/>
            <person name="Pennuzzi G."/>
            <person name="Serrecchia L."/>
            <person name="Galante D."/>
            <person name="Pugliese N."/>
        </authorList>
    </citation>
    <scope>NUCLEOTIDE SEQUENCE</scope>
    <source>
        <strain evidence="14">PraFG1</strain>
    </source>
</reference>
<evidence type="ECO:0000256" key="7">
    <source>
        <dbReference type="ARBA" id="ARBA00022777"/>
    </source>
</evidence>